<sequence>MLYTQLFSHITWACTIIVIVVFIELRSIDTMTNLQLFYFFQPFANRHKRLGQKNAPPFGLPHT</sequence>
<dbReference type="STRING" id="1176587.A8C56_10005"/>
<accession>A0A1A9I3X4</accession>
<feature type="transmembrane region" description="Helical" evidence="1">
    <location>
        <begin position="6"/>
        <end position="25"/>
    </location>
</feature>
<reference evidence="2 3" key="1">
    <citation type="submission" date="2016-05" db="EMBL/GenBank/DDBJ databases">
        <title>Niabella ginsenosidivorans BS26 whole genome sequencing.</title>
        <authorList>
            <person name="Im W.T."/>
            <person name="Siddiqi M.Z."/>
        </authorList>
    </citation>
    <scope>NUCLEOTIDE SEQUENCE [LARGE SCALE GENOMIC DNA]</scope>
    <source>
        <strain evidence="2 3">BS26</strain>
    </source>
</reference>
<name>A0A1A9I3X4_9BACT</name>
<dbReference type="EMBL" id="CP015772">
    <property type="protein sequence ID" value="ANH81274.1"/>
    <property type="molecule type" value="Genomic_DNA"/>
</dbReference>
<proteinExistence type="predicted"/>
<keyword evidence="1" id="KW-0472">Membrane</keyword>
<dbReference type="KEGG" id="nia:A8C56_10005"/>
<protein>
    <submittedName>
        <fullName evidence="2">Uncharacterized protein</fullName>
    </submittedName>
</protein>
<keyword evidence="3" id="KW-1185">Reference proteome</keyword>
<keyword evidence="1" id="KW-1133">Transmembrane helix</keyword>
<evidence type="ECO:0000256" key="1">
    <source>
        <dbReference type="SAM" id="Phobius"/>
    </source>
</evidence>
<dbReference type="Proteomes" id="UP000077667">
    <property type="component" value="Chromosome"/>
</dbReference>
<dbReference type="AlphaFoldDB" id="A0A1A9I3X4"/>
<evidence type="ECO:0000313" key="3">
    <source>
        <dbReference type="Proteomes" id="UP000077667"/>
    </source>
</evidence>
<gene>
    <name evidence="2" type="ORF">A8C56_10005</name>
</gene>
<evidence type="ECO:0000313" key="2">
    <source>
        <dbReference type="EMBL" id="ANH81274.1"/>
    </source>
</evidence>
<keyword evidence="1" id="KW-0812">Transmembrane</keyword>
<organism evidence="2 3">
    <name type="scientific">Niabella ginsenosidivorans</name>
    <dbReference type="NCBI Taxonomy" id="1176587"/>
    <lineage>
        <taxon>Bacteria</taxon>
        <taxon>Pseudomonadati</taxon>
        <taxon>Bacteroidota</taxon>
        <taxon>Chitinophagia</taxon>
        <taxon>Chitinophagales</taxon>
        <taxon>Chitinophagaceae</taxon>
        <taxon>Niabella</taxon>
    </lineage>
</organism>